<keyword evidence="2" id="KW-0175">Coiled coil</keyword>
<dbReference type="RefSeq" id="XP_001832539.2">
    <property type="nucleotide sequence ID" value="XM_001832487.2"/>
</dbReference>
<sequence>MAPLPKPKRTTKTSQKLVVLPSAPQTKPLLDEEPETSDEEALPRVAITRSRLPHPLPPRVPTKGRIERAHMERAARGTEEVGSEEEGKGRAVEEPRPMKRVREYKSAAERMTKEERKKAGLKRITAYCVAEGLRMKSLAGFLKREHNVQPRIFDEALYAMYHLPLLPGYGPQINVRSGAAPSILKESSPLNRQKDLLGALEETEEDGYHDPYFQSQQHGSNLEMHHSERPLHSLSDTQLITTDATDGPGDLGSTLPGLVRPASVEEVRGADGYVTSDSFAPVDPSSYESTAHLEAEMLKKQSSSRFDQSASTFQPEYNPYPSSSEASSPKTLRELSGPFHSELGGGGENVTQVILPTSESFVEAAAASRGQLDDHLEGDRSIAASDETSLHNPTVDTSLSSSALDSGLETDDPGAFTDPGVYGPWPRNPKSGLSSSNEERGSRLNMAATTSTGTQTDTDGATTEADGEDSGQLHGDRPVTESTLTETGSVTAGQATSDLLRPLQKDGSGSGSDVTATAVLAKSDGQSPESTQVHTSNNVTAVNSSSSGDNSQTADKHGGVLSAYETQMAYDREREDAEYQFEQERERARQLEYERALERERERERERELDNVAEVVFFEYGVVVFFGLDERGERDILDDLEQAGAYRRLMKEDDWEIEECHFAHDPQIAYPRIYNDFFTLKSRSHLLKLAIAHGLAQSTLLARYEAVTAETLTSPMALSIPRQMAESGSLQLRRHDALKLTGRLFKLRRDVNLVSNVLDIPELFWSESSLKELYDAVRDYMEIDPRVDNLNERLGVASDFVSTYLLLPCIFLSTLSTS</sequence>
<dbReference type="InParanoid" id="A8NCJ5"/>
<evidence type="ECO:0000256" key="2">
    <source>
        <dbReference type="SAM" id="Coils"/>
    </source>
</evidence>
<evidence type="ECO:0000256" key="3">
    <source>
        <dbReference type="SAM" id="MobiDB-lite"/>
    </source>
</evidence>
<dbReference type="AlphaFoldDB" id="A8NCJ5"/>
<dbReference type="OrthoDB" id="18302at2759"/>
<dbReference type="KEGG" id="cci:CC1G_03553"/>
<dbReference type="HOGENOM" id="CLU_345456_0_0_1"/>
<evidence type="ECO:0000313" key="6">
    <source>
        <dbReference type="Proteomes" id="UP000001861"/>
    </source>
</evidence>
<feature type="compositionally biased region" description="Low complexity" evidence="3">
    <location>
        <begin position="447"/>
        <end position="464"/>
    </location>
</feature>
<reference evidence="5 6" key="1">
    <citation type="journal article" date="2010" name="Proc. Natl. Acad. Sci. U.S.A.">
        <title>Insights into evolution of multicellular fungi from the assembled chromosomes of the mushroom Coprinopsis cinerea (Coprinus cinereus).</title>
        <authorList>
            <person name="Stajich J.E."/>
            <person name="Wilke S.K."/>
            <person name="Ahren D."/>
            <person name="Au C.H."/>
            <person name="Birren B.W."/>
            <person name="Borodovsky M."/>
            <person name="Burns C."/>
            <person name="Canback B."/>
            <person name="Casselton L.A."/>
            <person name="Cheng C.K."/>
            <person name="Deng J."/>
            <person name="Dietrich F.S."/>
            <person name="Fargo D.C."/>
            <person name="Farman M.L."/>
            <person name="Gathman A.C."/>
            <person name="Goldberg J."/>
            <person name="Guigo R."/>
            <person name="Hoegger P.J."/>
            <person name="Hooker J.B."/>
            <person name="Huggins A."/>
            <person name="James T.Y."/>
            <person name="Kamada T."/>
            <person name="Kilaru S."/>
            <person name="Kodira C."/>
            <person name="Kues U."/>
            <person name="Kupfer D."/>
            <person name="Kwan H.S."/>
            <person name="Lomsadze A."/>
            <person name="Li W."/>
            <person name="Lilly W.W."/>
            <person name="Ma L.J."/>
            <person name="Mackey A.J."/>
            <person name="Manning G."/>
            <person name="Martin F."/>
            <person name="Muraguchi H."/>
            <person name="Natvig D.O."/>
            <person name="Palmerini H."/>
            <person name="Ramesh M.A."/>
            <person name="Rehmeyer C.J."/>
            <person name="Roe B.A."/>
            <person name="Shenoy N."/>
            <person name="Stanke M."/>
            <person name="Ter-Hovhannisyan V."/>
            <person name="Tunlid A."/>
            <person name="Velagapudi R."/>
            <person name="Vision T.J."/>
            <person name="Zeng Q."/>
            <person name="Zolan M.E."/>
            <person name="Pukkila P.J."/>
        </authorList>
    </citation>
    <scope>NUCLEOTIDE SEQUENCE [LARGE SCALE GENOMIC DNA]</scope>
    <source>
        <strain evidence="6">Okayama-7 / 130 / ATCC MYA-4618 / FGSC 9003</strain>
    </source>
</reference>
<accession>A8NCJ5</accession>
<feature type="compositionally biased region" description="Polar residues" evidence="3">
    <location>
        <begin position="524"/>
        <end position="534"/>
    </location>
</feature>
<feature type="region of interest" description="Disordered" evidence="3">
    <location>
        <begin position="298"/>
        <end position="349"/>
    </location>
</feature>
<dbReference type="InterPro" id="IPR003734">
    <property type="entry name" value="DUF155"/>
</dbReference>
<feature type="region of interest" description="Disordered" evidence="3">
    <location>
        <begin position="240"/>
        <end position="260"/>
    </location>
</feature>
<feature type="compositionally biased region" description="Basic and acidic residues" evidence="3">
    <location>
        <begin position="64"/>
        <end position="94"/>
    </location>
</feature>
<name>A8NCJ5_COPC7</name>
<organism evidence="5 6">
    <name type="scientific">Coprinopsis cinerea (strain Okayama-7 / 130 / ATCC MYA-4618 / FGSC 9003)</name>
    <name type="common">Inky cap fungus</name>
    <name type="synonym">Hormographiella aspergillata</name>
    <dbReference type="NCBI Taxonomy" id="240176"/>
    <lineage>
        <taxon>Eukaryota</taxon>
        <taxon>Fungi</taxon>
        <taxon>Dikarya</taxon>
        <taxon>Basidiomycota</taxon>
        <taxon>Agaricomycotina</taxon>
        <taxon>Agaricomycetes</taxon>
        <taxon>Agaricomycetidae</taxon>
        <taxon>Agaricales</taxon>
        <taxon>Agaricineae</taxon>
        <taxon>Psathyrellaceae</taxon>
        <taxon>Coprinopsis</taxon>
    </lineage>
</organism>
<dbReference type="eggNOG" id="KOG2861">
    <property type="taxonomic scope" value="Eukaryota"/>
</dbReference>
<feature type="compositionally biased region" description="Basic residues" evidence="3">
    <location>
        <begin position="1"/>
        <end position="11"/>
    </location>
</feature>
<protein>
    <submittedName>
        <fullName evidence="5">YagE family protein</fullName>
    </submittedName>
</protein>
<dbReference type="Pfam" id="PF02582">
    <property type="entry name" value="DUF155"/>
    <property type="match status" value="1"/>
</dbReference>
<feature type="compositionally biased region" description="Polar residues" evidence="3">
    <location>
        <begin position="300"/>
        <end position="330"/>
    </location>
</feature>
<feature type="coiled-coil region" evidence="2">
    <location>
        <begin position="574"/>
        <end position="601"/>
    </location>
</feature>
<keyword evidence="6" id="KW-1185">Reference proteome</keyword>
<evidence type="ECO:0000313" key="5">
    <source>
        <dbReference type="EMBL" id="EAU89288.2"/>
    </source>
</evidence>
<evidence type="ECO:0000256" key="1">
    <source>
        <dbReference type="ARBA" id="ARBA00008306"/>
    </source>
</evidence>
<gene>
    <name evidence="5" type="ORF">CC1G_03553</name>
</gene>
<feature type="region of interest" description="Disordered" evidence="3">
    <location>
        <begin position="384"/>
        <end position="556"/>
    </location>
</feature>
<feature type="region of interest" description="Disordered" evidence="3">
    <location>
        <begin position="1"/>
        <end position="94"/>
    </location>
</feature>
<dbReference type="PANTHER" id="PTHR16255">
    <property type="entry name" value="REQUIRED FOR MEIOTIC NUCLEAR DIVISION PROTEIN 1 HOMOLOG"/>
    <property type="match status" value="1"/>
</dbReference>
<dbReference type="Proteomes" id="UP000001861">
    <property type="component" value="Unassembled WGS sequence"/>
</dbReference>
<proteinExistence type="inferred from homology"/>
<feature type="compositionally biased region" description="Polar residues" evidence="3">
    <location>
        <begin position="386"/>
        <end position="404"/>
    </location>
</feature>
<dbReference type="FunCoup" id="A8NCJ5">
    <property type="interactions" value="33"/>
</dbReference>
<dbReference type="InterPro" id="IPR051624">
    <property type="entry name" value="RMD1/Sad1-interacting"/>
</dbReference>
<feature type="compositionally biased region" description="Acidic residues" evidence="3">
    <location>
        <begin position="31"/>
        <end position="40"/>
    </location>
</feature>
<dbReference type="VEuPathDB" id="FungiDB:CC1G_03553"/>
<feature type="compositionally biased region" description="Low complexity" evidence="3">
    <location>
        <begin position="535"/>
        <end position="547"/>
    </location>
</feature>
<feature type="compositionally biased region" description="Polar residues" evidence="3">
    <location>
        <begin position="480"/>
        <end position="497"/>
    </location>
</feature>
<dbReference type="PANTHER" id="PTHR16255:SF4">
    <property type="entry name" value="SPORULATION PROTEIN RMD8"/>
    <property type="match status" value="1"/>
</dbReference>
<dbReference type="GeneID" id="6009026"/>
<dbReference type="EMBL" id="AACS02000009">
    <property type="protein sequence ID" value="EAU89288.2"/>
    <property type="molecule type" value="Genomic_DNA"/>
</dbReference>
<dbReference type="GO" id="GO:0005739">
    <property type="term" value="C:mitochondrion"/>
    <property type="evidence" value="ECO:0007669"/>
    <property type="project" value="UniProtKB-ARBA"/>
</dbReference>
<dbReference type="OMA" id="EAFHFCY"/>
<comment type="similarity">
    <text evidence="1">Belongs to the RMD1/sif2 family.</text>
</comment>
<feature type="domain" description="DUF155" evidence="4">
    <location>
        <begin position="615"/>
        <end position="791"/>
    </location>
</feature>
<evidence type="ECO:0000259" key="4">
    <source>
        <dbReference type="Pfam" id="PF02582"/>
    </source>
</evidence>
<comment type="caution">
    <text evidence="5">The sequence shown here is derived from an EMBL/GenBank/DDBJ whole genome shotgun (WGS) entry which is preliminary data.</text>
</comment>